<evidence type="ECO:0000256" key="1">
    <source>
        <dbReference type="ARBA" id="ARBA00023224"/>
    </source>
</evidence>
<dbReference type="InterPro" id="IPR004089">
    <property type="entry name" value="MCPsignal_dom"/>
</dbReference>
<evidence type="ECO:0000256" key="3">
    <source>
        <dbReference type="PROSITE-ProRule" id="PRU00284"/>
    </source>
</evidence>
<keyword evidence="6" id="KW-1185">Reference proteome</keyword>
<dbReference type="EMBL" id="JAHDTB010000007">
    <property type="protein sequence ID" value="MBW8287989.1"/>
    <property type="molecule type" value="Genomic_DNA"/>
</dbReference>
<evidence type="ECO:0000256" key="2">
    <source>
        <dbReference type="ARBA" id="ARBA00029447"/>
    </source>
</evidence>
<sequence length="383" mass="40907">MPNRNRFLIAYLILCALAALALVWLSPWLGWLMAGSGGAAACLLAGKQESPISPREEPASASHAGQGPADENLALLEAVIQRWMGNLQLVLEQSTSGSNQVAATLSAIAGSLHATIEASRSAATDIGADSLDKMVSDAGMRSREISHVLSEIVSHRQLLIDEVSKLTTFSVELRAMAEEVGNISNQTNLLALNASIEAARVGEFGRGFAVVADEVRKLSQQSAQTGIKMSEKVETINAALEQTRQSTTSLGAQDADKGNGALGLLDASVQDFSAAAGRLAEINQKMQSDGSQVERELNASLVALQYQDRVSQIIQHVASDLERMLEHLRQTREARKTGCEPPAISSQEWMKRLESTYTTLEQAALHQGAGAKAQASQGDVDFF</sequence>
<name>A0ABS7FD31_9NEIS</name>
<dbReference type="GeneID" id="89686017"/>
<dbReference type="Gene3D" id="1.10.287.950">
    <property type="entry name" value="Methyl-accepting chemotaxis protein"/>
    <property type="match status" value="1"/>
</dbReference>
<dbReference type="Pfam" id="PF00015">
    <property type="entry name" value="MCPsignal"/>
    <property type="match status" value="1"/>
</dbReference>
<evidence type="ECO:0000259" key="4">
    <source>
        <dbReference type="PROSITE" id="PS50111"/>
    </source>
</evidence>
<dbReference type="RefSeq" id="WP_160310639.1">
    <property type="nucleotide sequence ID" value="NZ_CP142381.1"/>
</dbReference>
<dbReference type="PROSITE" id="PS50111">
    <property type="entry name" value="CHEMOTAXIS_TRANSDUC_2"/>
    <property type="match status" value="1"/>
</dbReference>
<organism evidence="5 6">
    <name type="scientific">Chromobacterium subtsugae</name>
    <dbReference type="NCBI Taxonomy" id="251747"/>
    <lineage>
        <taxon>Bacteria</taxon>
        <taxon>Pseudomonadati</taxon>
        <taxon>Pseudomonadota</taxon>
        <taxon>Betaproteobacteria</taxon>
        <taxon>Neisseriales</taxon>
        <taxon>Chromobacteriaceae</taxon>
        <taxon>Chromobacterium</taxon>
    </lineage>
</organism>
<dbReference type="PRINTS" id="PR00260">
    <property type="entry name" value="CHEMTRNSDUCR"/>
</dbReference>
<dbReference type="Proteomes" id="UP000711178">
    <property type="component" value="Unassembled WGS sequence"/>
</dbReference>
<reference evidence="5 6" key="1">
    <citation type="submission" date="2021-05" db="EMBL/GenBank/DDBJ databases">
        <title>Draft Whole Genome Sequencing Of Biosensor Chromobacterium violaceum Strain CV026 Reveals A Regulatory RNA In Chromobacterium violaceum Phenotype Regulatory Network.</title>
        <authorList>
            <person name="Hong K.W."/>
            <person name="Chan K.G."/>
            <person name="Chang C.-Y."/>
        </authorList>
    </citation>
    <scope>NUCLEOTIDE SEQUENCE [LARGE SCALE GENOMIC DNA]</scope>
    <source>
        <strain evidence="5 6">ATCC 31532</strain>
    </source>
</reference>
<evidence type="ECO:0000313" key="6">
    <source>
        <dbReference type="Proteomes" id="UP000711178"/>
    </source>
</evidence>
<comment type="caution">
    <text evidence="5">The sequence shown here is derived from an EMBL/GenBank/DDBJ whole genome shotgun (WGS) entry which is preliminary data.</text>
</comment>
<proteinExistence type="inferred from homology"/>
<dbReference type="InterPro" id="IPR004090">
    <property type="entry name" value="Chemotax_Me-accpt_rcpt"/>
</dbReference>
<accession>A0ABS7FD31</accession>
<feature type="domain" description="Methyl-accepting transducer" evidence="4">
    <location>
        <begin position="91"/>
        <end position="236"/>
    </location>
</feature>
<dbReference type="PANTHER" id="PTHR32089:SF112">
    <property type="entry name" value="LYSOZYME-LIKE PROTEIN-RELATED"/>
    <property type="match status" value="1"/>
</dbReference>
<comment type="similarity">
    <text evidence="2">Belongs to the methyl-accepting chemotaxis (MCP) protein family.</text>
</comment>
<protein>
    <recommendedName>
        <fullName evidence="4">Methyl-accepting transducer domain-containing protein</fullName>
    </recommendedName>
</protein>
<dbReference type="PANTHER" id="PTHR32089">
    <property type="entry name" value="METHYL-ACCEPTING CHEMOTAXIS PROTEIN MCPB"/>
    <property type="match status" value="1"/>
</dbReference>
<evidence type="ECO:0000313" key="5">
    <source>
        <dbReference type="EMBL" id="MBW8287989.1"/>
    </source>
</evidence>
<dbReference type="SUPFAM" id="SSF58104">
    <property type="entry name" value="Methyl-accepting chemotaxis protein (MCP) signaling domain"/>
    <property type="match status" value="1"/>
</dbReference>
<dbReference type="SMART" id="SM00283">
    <property type="entry name" value="MA"/>
    <property type="match status" value="1"/>
</dbReference>
<keyword evidence="1 3" id="KW-0807">Transducer</keyword>
<gene>
    <name evidence="5" type="ORF">KIF53_10170</name>
</gene>